<dbReference type="Pfam" id="PF13456">
    <property type="entry name" value="RVT_3"/>
    <property type="match status" value="1"/>
</dbReference>
<gene>
    <name evidence="2" type="ORF">CARUB_v10015356mg</name>
</gene>
<reference evidence="3" key="1">
    <citation type="journal article" date="2013" name="Nat. Genet.">
        <title>The Capsella rubella genome and the genomic consequences of rapid mating system evolution.</title>
        <authorList>
            <person name="Slotte T."/>
            <person name="Hazzouri K.M."/>
            <person name="Agren J.A."/>
            <person name="Koenig D."/>
            <person name="Maumus F."/>
            <person name="Guo Y.L."/>
            <person name="Steige K."/>
            <person name="Platts A.E."/>
            <person name="Escobar J.S."/>
            <person name="Newman L.K."/>
            <person name="Wang W."/>
            <person name="Mandakova T."/>
            <person name="Vello E."/>
            <person name="Smith L.M."/>
            <person name="Henz S.R."/>
            <person name="Steffen J."/>
            <person name="Takuno S."/>
            <person name="Brandvain Y."/>
            <person name="Coop G."/>
            <person name="Andolfatto P."/>
            <person name="Hu T.T."/>
            <person name="Blanchette M."/>
            <person name="Clark R.M."/>
            <person name="Quesneville H."/>
            <person name="Nordborg M."/>
            <person name="Gaut B.S."/>
            <person name="Lysak M.A."/>
            <person name="Jenkins J."/>
            <person name="Grimwood J."/>
            <person name="Chapman J."/>
            <person name="Prochnik S."/>
            <person name="Shu S."/>
            <person name="Rokhsar D."/>
            <person name="Schmutz J."/>
            <person name="Weigel D."/>
            <person name="Wright S.I."/>
        </authorList>
    </citation>
    <scope>NUCLEOTIDE SEQUENCE [LARGE SCALE GENOMIC DNA]</scope>
    <source>
        <strain evidence="3">cv. Monte Gargano</strain>
    </source>
</reference>
<evidence type="ECO:0000313" key="2">
    <source>
        <dbReference type="EMBL" id="EOA32098.1"/>
    </source>
</evidence>
<dbReference type="InterPro" id="IPR002156">
    <property type="entry name" value="RNaseH_domain"/>
</dbReference>
<proteinExistence type="predicted"/>
<protein>
    <recommendedName>
        <fullName evidence="1">RNase H type-1 domain-containing protein</fullName>
    </recommendedName>
</protein>
<feature type="non-terminal residue" evidence="2">
    <location>
        <position position="1"/>
    </location>
</feature>
<dbReference type="GO" id="GO:0004523">
    <property type="term" value="F:RNA-DNA hybrid ribonuclease activity"/>
    <property type="evidence" value="ECO:0007669"/>
    <property type="project" value="InterPro"/>
</dbReference>
<dbReference type="Proteomes" id="UP000029121">
    <property type="component" value="Unassembled WGS sequence"/>
</dbReference>
<keyword evidence="3" id="KW-1185">Reference proteome</keyword>
<dbReference type="AlphaFoldDB" id="R0I6P4"/>
<accession>R0I6P4</accession>
<name>R0I6P4_9BRAS</name>
<dbReference type="eggNOG" id="KOG1075">
    <property type="taxonomic scope" value="Eukaryota"/>
</dbReference>
<evidence type="ECO:0000259" key="1">
    <source>
        <dbReference type="Pfam" id="PF13456"/>
    </source>
</evidence>
<organism evidence="2 3">
    <name type="scientific">Capsella rubella</name>
    <dbReference type="NCBI Taxonomy" id="81985"/>
    <lineage>
        <taxon>Eukaryota</taxon>
        <taxon>Viridiplantae</taxon>
        <taxon>Streptophyta</taxon>
        <taxon>Embryophyta</taxon>
        <taxon>Tracheophyta</taxon>
        <taxon>Spermatophyta</taxon>
        <taxon>Magnoliopsida</taxon>
        <taxon>eudicotyledons</taxon>
        <taxon>Gunneridae</taxon>
        <taxon>Pentapetalae</taxon>
        <taxon>rosids</taxon>
        <taxon>malvids</taxon>
        <taxon>Brassicales</taxon>
        <taxon>Brassicaceae</taxon>
        <taxon>Camelineae</taxon>
        <taxon>Capsella</taxon>
    </lineage>
</organism>
<sequence>IKMQLYAGFDNLTSQVTRGWIVHDHLGEAKFWGSAQFGYAHSFLEAQSKALLHAMQQIWFKGFTSMIFEGDCQVLNKIIKGSIQDVSMKGLL</sequence>
<dbReference type="EMBL" id="KB870807">
    <property type="protein sequence ID" value="EOA32098.1"/>
    <property type="molecule type" value="Genomic_DNA"/>
</dbReference>
<dbReference type="GO" id="GO:0003676">
    <property type="term" value="F:nucleic acid binding"/>
    <property type="evidence" value="ECO:0007669"/>
    <property type="project" value="InterPro"/>
</dbReference>
<feature type="domain" description="RNase H type-1" evidence="1">
    <location>
        <begin position="9"/>
        <end position="82"/>
    </location>
</feature>
<evidence type="ECO:0000313" key="3">
    <source>
        <dbReference type="Proteomes" id="UP000029121"/>
    </source>
</evidence>